<feature type="region of interest" description="Disordered" evidence="1">
    <location>
        <begin position="25"/>
        <end position="44"/>
    </location>
</feature>
<accession>A0AAV7NE81</accession>
<organism evidence="2 3">
    <name type="scientific">Pleurodeles waltl</name>
    <name type="common">Iberian ribbed newt</name>
    <dbReference type="NCBI Taxonomy" id="8319"/>
    <lineage>
        <taxon>Eukaryota</taxon>
        <taxon>Metazoa</taxon>
        <taxon>Chordata</taxon>
        <taxon>Craniata</taxon>
        <taxon>Vertebrata</taxon>
        <taxon>Euteleostomi</taxon>
        <taxon>Amphibia</taxon>
        <taxon>Batrachia</taxon>
        <taxon>Caudata</taxon>
        <taxon>Salamandroidea</taxon>
        <taxon>Salamandridae</taxon>
        <taxon>Pleurodelinae</taxon>
        <taxon>Pleurodeles</taxon>
    </lineage>
</organism>
<dbReference type="Proteomes" id="UP001066276">
    <property type="component" value="Chromosome 9"/>
</dbReference>
<feature type="region of interest" description="Disordered" evidence="1">
    <location>
        <begin position="50"/>
        <end position="69"/>
    </location>
</feature>
<evidence type="ECO:0000313" key="3">
    <source>
        <dbReference type="Proteomes" id="UP001066276"/>
    </source>
</evidence>
<dbReference type="EMBL" id="JANPWB010000013">
    <property type="protein sequence ID" value="KAJ1111508.1"/>
    <property type="molecule type" value="Genomic_DNA"/>
</dbReference>
<gene>
    <name evidence="2" type="ORF">NDU88_008830</name>
</gene>
<reference evidence="2" key="1">
    <citation type="journal article" date="2022" name="bioRxiv">
        <title>Sequencing and chromosome-scale assembly of the giantPleurodeles waltlgenome.</title>
        <authorList>
            <person name="Brown T."/>
            <person name="Elewa A."/>
            <person name="Iarovenko S."/>
            <person name="Subramanian E."/>
            <person name="Araus A.J."/>
            <person name="Petzold A."/>
            <person name="Susuki M."/>
            <person name="Suzuki K.-i.T."/>
            <person name="Hayashi T."/>
            <person name="Toyoda A."/>
            <person name="Oliveira C."/>
            <person name="Osipova E."/>
            <person name="Leigh N.D."/>
            <person name="Simon A."/>
            <person name="Yun M.H."/>
        </authorList>
    </citation>
    <scope>NUCLEOTIDE SEQUENCE</scope>
    <source>
        <strain evidence="2">20211129_DDA</strain>
        <tissue evidence="2">Liver</tissue>
    </source>
</reference>
<protein>
    <submittedName>
        <fullName evidence="2">Uncharacterized protein</fullName>
    </submittedName>
</protein>
<keyword evidence="3" id="KW-1185">Reference proteome</keyword>
<name>A0AAV7NE81_PLEWA</name>
<dbReference type="AlphaFoldDB" id="A0AAV7NE81"/>
<evidence type="ECO:0000256" key="1">
    <source>
        <dbReference type="SAM" id="MobiDB-lite"/>
    </source>
</evidence>
<comment type="caution">
    <text evidence="2">The sequence shown here is derived from an EMBL/GenBank/DDBJ whole genome shotgun (WGS) entry which is preliminary data.</text>
</comment>
<sequence>MKKDYIVFSAEGRTEIRQCGRVKEAAEEKVREPEEEESVEFGPDLEFCGDGYTLESGGGAPPDGETTNGTSSAVLFLWSRFFDYIIKENTTNLKSNLTEELAAKTRPLLNSTIGNGPEEGDP</sequence>
<proteinExistence type="predicted"/>
<evidence type="ECO:0000313" key="2">
    <source>
        <dbReference type="EMBL" id="KAJ1111508.1"/>
    </source>
</evidence>